<evidence type="ECO:0000313" key="2">
    <source>
        <dbReference type="EMBL" id="SPD22233.1"/>
    </source>
</evidence>
<reference evidence="2" key="1">
    <citation type="submission" date="2018-02" db="EMBL/GenBank/DDBJ databases">
        <authorList>
            <person name="Cohen D.B."/>
            <person name="Kent A.D."/>
        </authorList>
    </citation>
    <scope>NUCLEOTIDE SEQUENCE</scope>
</reference>
<dbReference type="InterPro" id="IPR026960">
    <property type="entry name" value="RVT-Znf"/>
</dbReference>
<dbReference type="EMBL" id="OIVN01005390">
    <property type="protein sequence ID" value="SPD22233.1"/>
    <property type="molecule type" value="Genomic_DNA"/>
</dbReference>
<proteinExistence type="predicted"/>
<organism evidence="2">
    <name type="scientific">Fagus sylvatica</name>
    <name type="common">Beechnut</name>
    <dbReference type="NCBI Taxonomy" id="28930"/>
    <lineage>
        <taxon>Eukaryota</taxon>
        <taxon>Viridiplantae</taxon>
        <taxon>Streptophyta</taxon>
        <taxon>Embryophyta</taxon>
        <taxon>Tracheophyta</taxon>
        <taxon>Spermatophyta</taxon>
        <taxon>Magnoliopsida</taxon>
        <taxon>eudicotyledons</taxon>
        <taxon>Gunneridae</taxon>
        <taxon>Pentapetalae</taxon>
        <taxon>rosids</taxon>
        <taxon>fabids</taxon>
        <taxon>Fagales</taxon>
        <taxon>Fagaceae</taxon>
        <taxon>Fagus</taxon>
    </lineage>
</organism>
<sequence length="745" mass="83208">MTNPVAPSLGQTPATLLMATKGLDLAIVSSSTAGSSTDDLPDVADWALQLPDGRRILVPFSPVAFLSMNPFYALFKLFGHQKTWVQLRVAGESKEEAMWVEPLAISLPVAEMCIEEKACLDTYGCSAGKPQTPKGSSVCLGFKPIEGIWGLFRVVEKVEEVVGMFSVSCKFGEVSSGFLWTFSSVYGPNRRVDRHMLWEELSGVCSWWGIPCFHGSPSHILVQKLKALKLDLRRWNAETFGDVNLPKNHLLVSIQNLDEMEELETKVSGYLALGRGQKHQIFSSCANSNCTFNTIGRLSVNGAVTTDQEEIGEGLVNFYSHLFSNDEVKRPLLDGLAISSIDDADRAVLDRPFTEEEVMGVVKGMAGDKALGPDGFSMVFFQSCWDIIKNDVMTVIHEFHAFGKFEKNINATFIALIPKKSGAMECGVHFPKCLYWRRQTLDLVLIANESLDSCLKFGIPGILSPEVSSIVLEACGRGILCPSSVSFDYGGIEPFQDWELVAVSSFMELLYSCSIRWGSPDSLRWRQSHRKPFTVRSYYSILMQPTHSPFPWRCVWKSKVPSRVAFFIWIAALGKIVTVDNLRKRRAIIIDWCCMCKSNGETVNHLLLHCSVAQELWMLVFTLFGISWVMPREVALEDPKRFRIEMTFSRGADLSPLEKNDSEAATLHQEHTLPIMGPERLQEVGSYLTLEKMEKMFRPFAMPAEDFPPPSTPVGFSGYFAKSAAVLERLVNLWPFHKHANSGGK</sequence>
<dbReference type="Pfam" id="PF13966">
    <property type="entry name" value="zf-RVT"/>
    <property type="match status" value="1"/>
</dbReference>
<accession>A0A2N9IDR1</accession>
<evidence type="ECO:0000259" key="1">
    <source>
        <dbReference type="Pfam" id="PF13966"/>
    </source>
</evidence>
<feature type="domain" description="Reverse transcriptase zinc-binding" evidence="1">
    <location>
        <begin position="533"/>
        <end position="617"/>
    </location>
</feature>
<gene>
    <name evidence="2" type="ORF">FSB_LOCUS50115</name>
</gene>
<dbReference type="AlphaFoldDB" id="A0A2N9IDR1"/>
<name>A0A2N9IDR1_FAGSY</name>
<protein>
    <recommendedName>
        <fullName evidence="1">Reverse transcriptase zinc-binding domain-containing protein</fullName>
    </recommendedName>
</protein>